<proteinExistence type="inferred from homology"/>
<evidence type="ECO:0000256" key="3">
    <source>
        <dbReference type="ARBA" id="ARBA00023125"/>
    </source>
</evidence>
<evidence type="ECO:0000256" key="2">
    <source>
        <dbReference type="ARBA" id="ARBA00022908"/>
    </source>
</evidence>
<feature type="domain" description="Core-binding (CB)" evidence="5">
    <location>
        <begin position="29"/>
        <end position="110"/>
    </location>
</feature>
<dbReference type="Proteomes" id="UP000324176">
    <property type="component" value="Unassembled WGS sequence"/>
</dbReference>
<dbReference type="PANTHER" id="PTHR30629">
    <property type="entry name" value="PROPHAGE INTEGRASE"/>
    <property type="match status" value="1"/>
</dbReference>
<dbReference type="Gene3D" id="1.10.150.130">
    <property type="match status" value="1"/>
</dbReference>
<gene>
    <name evidence="6" type="ORF">BCL69_10862</name>
</gene>
<keyword evidence="2" id="KW-0229">DNA integration</keyword>
<comment type="similarity">
    <text evidence="1">Belongs to the 'phage' integrase family.</text>
</comment>
<dbReference type="SUPFAM" id="SSF56349">
    <property type="entry name" value="DNA breaking-rejoining enzymes"/>
    <property type="match status" value="1"/>
</dbReference>
<dbReference type="EMBL" id="VNHT01000086">
    <property type="protein sequence ID" value="TYP74918.1"/>
    <property type="molecule type" value="Genomic_DNA"/>
</dbReference>
<evidence type="ECO:0000256" key="1">
    <source>
        <dbReference type="ARBA" id="ARBA00008857"/>
    </source>
</evidence>
<dbReference type="InterPro" id="IPR010998">
    <property type="entry name" value="Integrase_recombinase_N"/>
</dbReference>
<sequence length="112" mass="13082">MHKESKLRPTLRKKSEIARRIAAGIPLENIFQAVALEWLDKQTHTWVPHHAKDVKRRLKNIIFPYIGTKMIAEIEPLELLAAIRKIEERGSYDLAHRVLQLCGQIFRYSATR</sequence>
<comment type="caution">
    <text evidence="6">The sequence shown here is derived from an EMBL/GenBank/DDBJ whole genome shotgun (WGS) entry which is preliminary data.</text>
</comment>
<dbReference type="PROSITE" id="PS51900">
    <property type="entry name" value="CB"/>
    <property type="match status" value="1"/>
</dbReference>
<evidence type="ECO:0000256" key="4">
    <source>
        <dbReference type="PROSITE-ProRule" id="PRU01248"/>
    </source>
</evidence>
<dbReference type="InterPro" id="IPR011010">
    <property type="entry name" value="DNA_brk_join_enz"/>
</dbReference>
<dbReference type="AlphaFoldDB" id="A0A5D3YBQ3"/>
<dbReference type="InterPro" id="IPR053876">
    <property type="entry name" value="Phage_int_M"/>
</dbReference>
<dbReference type="GO" id="GO:0015074">
    <property type="term" value="P:DNA integration"/>
    <property type="evidence" value="ECO:0007669"/>
    <property type="project" value="UniProtKB-KW"/>
</dbReference>
<dbReference type="InterPro" id="IPR050808">
    <property type="entry name" value="Phage_Integrase"/>
</dbReference>
<dbReference type="RefSeq" id="WP_052752224.1">
    <property type="nucleotide sequence ID" value="NZ_CP011451.1"/>
</dbReference>
<accession>A0A5D3YBQ3</accession>
<evidence type="ECO:0000313" key="6">
    <source>
        <dbReference type="EMBL" id="TYP74918.1"/>
    </source>
</evidence>
<evidence type="ECO:0000313" key="7">
    <source>
        <dbReference type="Proteomes" id="UP000324176"/>
    </source>
</evidence>
<keyword evidence="3 4" id="KW-0238">DNA-binding</keyword>
<dbReference type="OrthoDB" id="9775880at2"/>
<protein>
    <recommendedName>
        <fullName evidence="5">Core-binding (CB) domain-containing protein</fullName>
    </recommendedName>
</protein>
<reference evidence="6 7" key="1">
    <citation type="submission" date="2019-07" db="EMBL/GenBank/DDBJ databases">
        <title>Active sludge and wastewater microbial communities from Klosterneuburg, Austria.</title>
        <authorList>
            <person name="Wagner M."/>
        </authorList>
    </citation>
    <scope>NUCLEOTIDE SEQUENCE [LARGE SCALE GENOMIC DNA]</scope>
    <source>
        <strain evidence="6 7">Nm2</strain>
    </source>
</reference>
<organism evidence="6 7">
    <name type="scientific">Nitrosomonas communis</name>
    <dbReference type="NCBI Taxonomy" id="44574"/>
    <lineage>
        <taxon>Bacteria</taxon>
        <taxon>Pseudomonadati</taxon>
        <taxon>Pseudomonadota</taxon>
        <taxon>Betaproteobacteria</taxon>
        <taxon>Nitrosomonadales</taxon>
        <taxon>Nitrosomonadaceae</taxon>
        <taxon>Nitrosomonas</taxon>
    </lineage>
</organism>
<dbReference type="Pfam" id="PF22022">
    <property type="entry name" value="Phage_int_M"/>
    <property type="match status" value="1"/>
</dbReference>
<dbReference type="GO" id="GO:0003677">
    <property type="term" value="F:DNA binding"/>
    <property type="evidence" value="ECO:0007669"/>
    <property type="project" value="UniProtKB-UniRule"/>
</dbReference>
<dbReference type="PANTHER" id="PTHR30629:SF2">
    <property type="entry name" value="PROPHAGE INTEGRASE INTS-RELATED"/>
    <property type="match status" value="1"/>
</dbReference>
<name>A0A5D3YBQ3_9PROT</name>
<dbReference type="InterPro" id="IPR044068">
    <property type="entry name" value="CB"/>
</dbReference>
<evidence type="ECO:0000259" key="5">
    <source>
        <dbReference type="PROSITE" id="PS51900"/>
    </source>
</evidence>